<proteinExistence type="predicted"/>
<protein>
    <submittedName>
        <fullName evidence="1">Glycosyltransferase</fullName>
    </submittedName>
</protein>
<gene>
    <name evidence="1" type="ordered locus">KOX_25180</name>
</gene>
<evidence type="ECO:0000313" key="1">
    <source>
        <dbReference type="EMBL" id="AEX06749.1"/>
    </source>
</evidence>
<evidence type="ECO:0000313" key="2">
    <source>
        <dbReference type="Proteomes" id="UP000007843"/>
    </source>
</evidence>
<dbReference type="Proteomes" id="UP000007843">
    <property type="component" value="Chromosome"/>
</dbReference>
<dbReference type="HOGENOM" id="CLU_081282_0_0_6"/>
<dbReference type="SUPFAM" id="SSF53448">
    <property type="entry name" value="Nucleotide-diphospho-sugar transferases"/>
    <property type="match status" value="1"/>
</dbReference>
<organism evidence="1 2">
    <name type="scientific">Klebsiella michiganensis (strain ATCC 8724 / DSM 4798 / JCM 20051 / NBRC 3318 / NRRL B-199 / KCTC 1686 / BUCSAV 143 / CCM 1901)</name>
    <dbReference type="NCBI Taxonomy" id="1006551"/>
    <lineage>
        <taxon>Bacteria</taxon>
        <taxon>Pseudomonadati</taxon>
        <taxon>Pseudomonadota</taxon>
        <taxon>Gammaproteobacteria</taxon>
        <taxon>Enterobacterales</taxon>
        <taxon>Enterobacteriaceae</taxon>
        <taxon>Klebsiella/Raoultella group</taxon>
        <taxon>Klebsiella</taxon>
    </lineage>
</organism>
<dbReference type="RefSeq" id="WP_014230065.1">
    <property type="nucleotide sequence ID" value="NC_016612.1"/>
</dbReference>
<accession>A0A0H3HE61</accession>
<dbReference type="EMBL" id="CP003218">
    <property type="protein sequence ID" value="AEX06749.1"/>
    <property type="molecule type" value="Genomic_DNA"/>
</dbReference>
<name>A0A0H3HE61_KLEM8</name>
<dbReference type="KEGG" id="kox:KOX_25180"/>
<sequence length="284" mass="32974">MTMKTIILVILYNKSINQSETLISLNDNKFTNYDLIIYNNGPKLLDKDLLFDELQAKILSVKLCQDMSNKPLSIIYNEFLSNNKQYERFVIFDDDTVIPGSFFSDIDDNKENLEIALQLPLIKSKATNDIYYPAADNKVVYSEKLFENDEYVLSIGSGLIIYPILIDLFNKNGITLFDERFALYGVDFSLFRRIHGFKNKGEVINIQCASFLWHSLSRSDAKDSLWRQNERLIDTVLSILHYSPVYKVIYSISKLLIQNIVWFNVGNVKLIIKILIMKKHPRCK</sequence>
<dbReference type="InterPro" id="IPR029044">
    <property type="entry name" value="Nucleotide-diphossugar_trans"/>
</dbReference>
<dbReference type="AlphaFoldDB" id="A0A0H3HE61"/>
<reference evidence="1 2" key="1">
    <citation type="journal article" date="2012" name="J. Bacteriol.">
        <title>Complete genome sequence of Klebsiella oxytoca KCTC 1686, used in production of 2,3-butanediol.</title>
        <authorList>
            <person name="Shin S.H."/>
            <person name="Kim S."/>
            <person name="Kim J.Y."/>
            <person name="Lee S."/>
            <person name="Um Y."/>
            <person name="Oh M.K."/>
            <person name="Kim Y.R."/>
            <person name="Lee J."/>
            <person name="Yang K.S."/>
        </authorList>
    </citation>
    <scope>NUCLEOTIDE SEQUENCE [LARGE SCALE GENOMIC DNA]</scope>
    <source>
        <strain evidence="2">ATCC 8724 / DSM 4798 / JCM 20051 / NBRC 3318 / NRRL B-199 / KCTC 1686</strain>
    </source>
</reference>
<dbReference type="GO" id="GO:0016740">
    <property type="term" value="F:transferase activity"/>
    <property type="evidence" value="ECO:0007669"/>
    <property type="project" value="UniProtKB-KW"/>
</dbReference>
<keyword evidence="1" id="KW-0808">Transferase</keyword>